<dbReference type="Proteomes" id="UP001387100">
    <property type="component" value="Unassembled WGS sequence"/>
</dbReference>
<name>A0ABU8RKM7_9ACTN</name>
<reference evidence="1 2" key="1">
    <citation type="journal article" date="2017" name="Int. J. Syst. Evol. Microbiol.">
        <title>Pseudokineococcus basanitobsidens sp. nov., isolated from volcanic rock.</title>
        <authorList>
            <person name="Lee D.W."/>
            <person name="Park M.Y."/>
            <person name="Kim J.J."/>
            <person name="Kim B.S."/>
        </authorList>
    </citation>
    <scope>NUCLEOTIDE SEQUENCE [LARGE SCALE GENOMIC DNA]</scope>
    <source>
        <strain evidence="1 2">DSM 103726</strain>
    </source>
</reference>
<keyword evidence="2" id="KW-1185">Reference proteome</keyword>
<evidence type="ECO:0000313" key="2">
    <source>
        <dbReference type="Proteomes" id="UP001387100"/>
    </source>
</evidence>
<evidence type="ECO:0000313" key="1">
    <source>
        <dbReference type="EMBL" id="MEJ5945623.1"/>
    </source>
</evidence>
<comment type="caution">
    <text evidence="1">The sequence shown here is derived from an EMBL/GenBank/DDBJ whole genome shotgun (WGS) entry which is preliminary data.</text>
</comment>
<gene>
    <name evidence="1" type="ORF">WDZ17_10000</name>
</gene>
<dbReference type="EMBL" id="JBBIAA010000009">
    <property type="protein sequence ID" value="MEJ5945623.1"/>
    <property type="molecule type" value="Genomic_DNA"/>
</dbReference>
<accession>A0ABU8RKM7</accession>
<sequence length="114" mass="11825">MPQTDHDPDDGLDEEVPLGAVRVETAALLLVDPAHLPSDLVTRLLTPVGGGQAPGMVVALAGDGAYDVISTPDGLGIVDPYRAEGFPHESISASAWVRLTSPPHHSTGDDPQDV</sequence>
<evidence type="ECO:0008006" key="3">
    <source>
        <dbReference type="Google" id="ProtNLM"/>
    </source>
</evidence>
<proteinExistence type="predicted"/>
<dbReference type="RefSeq" id="WP_339575007.1">
    <property type="nucleotide sequence ID" value="NZ_JBBIAA010000009.1"/>
</dbReference>
<organism evidence="1 2">
    <name type="scientific">Pseudokineococcus basanitobsidens</name>
    <dbReference type="NCBI Taxonomy" id="1926649"/>
    <lineage>
        <taxon>Bacteria</taxon>
        <taxon>Bacillati</taxon>
        <taxon>Actinomycetota</taxon>
        <taxon>Actinomycetes</taxon>
        <taxon>Kineosporiales</taxon>
        <taxon>Kineosporiaceae</taxon>
        <taxon>Pseudokineococcus</taxon>
    </lineage>
</organism>
<protein>
    <recommendedName>
        <fullName evidence="3">Type III secretion system (T3SS) SseB-like protein</fullName>
    </recommendedName>
</protein>